<sequence>MKKIMLMAVAIVTVTLMSCSSDDDSTQAAPNSSELAGSWELTDFHYNGETTTTMAGQSFTTTYDAQGQDFDNAVVTFNEDNTYTSSGSYDIEITMNTMGQETTQTSTLNDVYGSGTWEVDGNTLITQDSSMEQESQATMQMLDANTLKLTVPNYTQAMPDLPNGAEMEVDIAAEMTLVRQ</sequence>
<evidence type="ECO:0000256" key="1">
    <source>
        <dbReference type="SAM" id="SignalP"/>
    </source>
</evidence>
<proteinExistence type="predicted"/>
<evidence type="ECO:0000313" key="2">
    <source>
        <dbReference type="EMBL" id="TQD40705.1"/>
    </source>
</evidence>
<dbReference type="PROSITE" id="PS51257">
    <property type="entry name" value="PROKAR_LIPOPROTEIN"/>
    <property type="match status" value="1"/>
</dbReference>
<accession>A0A508A191</accession>
<dbReference type="Proteomes" id="UP000317169">
    <property type="component" value="Unassembled WGS sequence"/>
</dbReference>
<organism evidence="2 3">
    <name type="scientific">Haloflavibacter putidus</name>
    <dbReference type="NCBI Taxonomy" id="2576776"/>
    <lineage>
        <taxon>Bacteria</taxon>
        <taxon>Pseudomonadati</taxon>
        <taxon>Bacteroidota</taxon>
        <taxon>Flavobacteriia</taxon>
        <taxon>Flavobacteriales</taxon>
        <taxon>Flavobacteriaceae</taxon>
        <taxon>Haloflavibacter</taxon>
    </lineage>
</organism>
<keyword evidence="3" id="KW-1185">Reference proteome</keyword>
<comment type="caution">
    <text evidence="2">The sequence shown here is derived from an EMBL/GenBank/DDBJ whole genome shotgun (WGS) entry which is preliminary data.</text>
</comment>
<dbReference type="RefSeq" id="WP_141420436.1">
    <property type="nucleotide sequence ID" value="NZ_VIAR01000001.1"/>
</dbReference>
<dbReference type="OrthoDB" id="1445898at2"/>
<name>A0A508A191_9FLAO</name>
<evidence type="ECO:0000313" key="3">
    <source>
        <dbReference type="Proteomes" id="UP000317169"/>
    </source>
</evidence>
<keyword evidence="1" id="KW-0732">Signal</keyword>
<gene>
    <name evidence="2" type="ORF">FKR84_01620</name>
</gene>
<reference evidence="2 3" key="1">
    <citation type="submission" date="2019-06" db="EMBL/GenBank/DDBJ databases">
        <title>Flavibacter putida gen. nov., sp. nov., a novel marine bacterium of the family Flavobacteriaceae isolated from coastal seawater.</title>
        <authorList>
            <person name="Feng X."/>
        </authorList>
    </citation>
    <scope>NUCLEOTIDE SEQUENCE [LARGE SCALE GENOMIC DNA]</scope>
    <source>
        <strain evidence="2 3">PLHSN227</strain>
    </source>
</reference>
<dbReference type="EMBL" id="VIAR01000001">
    <property type="protein sequence ID" value="TQD40705.1"/>
    <property type="molecule type" value="Genomic_DNA"/>
</dbReference>
<evidence type="ECO:0008006" key="4">
    <source>
        <dbReference type="Google" id="ProtNLM"/>
    </source>
</evidence>
<dbReference type="AlphaFoldDB" id="A0A508A191"/>
<feature type="signal peptide" evidence="1">
    <location>
        <begin position="1"/>
        <end position="23"/>
    </location>
</feature>
<protein>
    <recommendedName>
        <fullName evidence="4">Lipocalin-like domain-containing protein</fullName>
    </recommendedName>
</protein>
<feature type="chain" id="PRO_5021431245" description="Lipocalin-like domain-containing protein" evidence="1">
    <location>
        <begin position="24"/>
        <end position="180"/>
    </location>
</feature>